<keyword evidence="4" id="KW-0788">Thiol protease</keyword>
<dbReference type="Gene3D" id="3.90.1720.10">
    <property type="entry name" value="endopeptidase domain like (from Nostoc punctiforme)"/>
    <property type="match status" value="1"/>
</dbReference>
<dbReference type="EMBL" id="CP003059">
    <property type="protein sequence ID" value="AEP36331.1"/>
    <property type="molecule type" value="Genomic_DNA"/>
</dbReference>
<dbReference type="PROSITE" id="PS51935">
    <property type="entry name" value="NLPC_P60"/>
    <property type="match status" value="1"/>
</dbReference>
<dbReference type="InterPro" id="IPR038765">
    <property type="entry name" value="Papain-like_cys_pep_sf"/>
</dbReference>
<keyword evidence="2" id="KW-0645">Protease</keyword>
<name>G4QAM1_TAYAM</name>
<proteinExistence type="inferred from homology"/>
<protein>
    <submittedName>
        <fullName evidence="6">NLP/P60 protein</fullName>
    </submittedName>
</protein>
<sequence>MNPPKSLKSFVFLNLKDAKPNFQLKNICCILGMASSFGLIPLSVQAQTIGQLDQSMDLTVPQSEDQISNIISNVSLPLSDSTPSSLSSVPGQASLTEEELTETKEIVDALNPDPIQSLIEHENLSDIHVDLESEALPSESKEQPSKLVQGALNYIGVKYRYGGTTPSGFDCSGLIYYTADKYMGIKLPRVASNMAKVGTEVSRDNMRPGDLVFFNTRGRRNSHVGIYVGDNKFLHAPRTGAKVRIENISTYWSKRFNGARRIN</sequence>
<dbReference type="STRING" id="1008459.TASI_0556"/>
<evidence type="ECO:0000256" key="3">
    <source>
        <dbReference type="ARBA" id="ARBA00022801"/>
    </source>
</evidence>
<dbReference type="eggNOG" id="COG0791">
    <property type="taxonomic scope" value="Bacteria"/>
</dbReference>
<comment type="similarity">
    <text evidence="1">Belongs to the peptidase C40 family.</text>
</comment>
<reference evidence="6 7" key="2">
    <citation type="journal article" date="2012" name="PLoS ONE">
        <title>Genomic characterization of the taylorella genus.</title>
        <authorList>
            <person name="Hebert L."/>
            <person name="Moumen B."/>
            <person name="Pons N."/>
            <person name="Duquesne F."/>
            <person name="Breuil M.F."/>
            <person name="Goux D."/>
            <person name="Batto J.M."/>
            <person name="Laugier C."/>
            <person name="Renault P."/>
            <person name="Petry S."/>
        </authorList>
    </citation>
    <scope>NUCLEOTIDE SEQUENCE [LARGE SCALE GENOMIC DNA]</scope>
    <source>
        <strain evidence="6 7">MCE3</strain>
    </source>
</reference>
<dbReference type="HOGENOM" id="CLU_016043_7_1_4"/>
<dbReference type="InterPro" id="IPR051202">
    <property type="entry name" value="Peptidase_C40"/>
</dbReference>
<reference key="1">
    <citation type="submission" date="2011-09" db="EMBL/GenBank/DDBJ databases">
        <title>Genomic characterization of the Taylorella genus.</title>
        <authorList>
            <person name="Hebert L."/>
            <person name="Moumen B."/>
            <person name="Pons N."/>
            <person name="Duquesne F."/>
            <person name="Breuil M.-F."/>
            <person name="Goux D."/>
            <person name="Batto J.-M."/>
            <person name="Renault P."/>
            <person name="Laugier C."/>
            <person name="Petry S."/>
        </authorList>
    </citation>
    <scope>NUCLEOTIDE SEQUENCE</scope>
    <source>
        <strain>MCE3</strain>
    </source>
</reference>
<evidence type="ECO:0000313" key="6">
    <source>
        <dbReference type="EMBL" id="AEP36331.1"/>
    </source>
</evidence>
<dbReference type="KEGG" id="tas:TASI_0556"/>
<dbReference type="PANTHER" id="PTHR47053:SF1">
    <property type="entry name" value="MUREIN DD-ENDOPEPTIDASE MEPH-RELATED"/>
    <property type="match status" value="1"/>
</dbReference>
<evidence type="ECO:0000256" key="1">
    <source>
        <dbReference type="ARBA" id="ARBA00007074"/>
    </source>
</evidence>
<organism evidence="6 7">
    <name type="scientific">Taylorella asinigenitalis (strain MCE3)</name>
    <dbReference type="NCBI Taxonomy" id="1008459"/>
    <lineage>
        <taxon>Bacteria</taxon>
        <taxon>Pseudomonadati</taxon>
        <taxon>Pseudomonadota</taxon>
        <taxon>Betaproteobacteria</taxon>
        <taxon>Burkholderiales</taxon>
        <taxon>Alcaligenaceae</taxon>
        <taxon>Taylorella</taxon>
    </lineage>
</organism>
<dbReference type="GO" id="GO:0008234">
    <property type="term" value="F:cysteine-type peptidase activity"/>
    <property type="evidence" value="ECO:0007669"/>
    <property type="project" value="UniProtKB-KW"/>
</dbReference>
<keyword evidence="7" id="KW-1185">Reference proteome</keyword>
<dbReference type="OrthoDB" id="9807055at2"/>
<dbReference type="InterPro" id="IPR000064">
    <property type="entry name" value="NLP_P60_dom"/>
</dbReference>
<evidence type="ECO:0000256" key="4">
    <source>
        <dbReference type="ARBA" id="ARBA00022807"/>
    </source>
</evidence>
<dbReference type="PANTHER" id="PTHR47053">
    <property type="entry name" value="MUREIN DD-ENDOPEPTIDASE MEPH-RELATED"/>
    <property type="match status" value="1"/>
</dbReference>
<dbReference type="GO" id="GO:0006508">
    <property type="term" value="P:proteolysis"/>
    <property type="evidence" value="ECO:0007669"/>
    <property type="project" value="UniProtKB-KW"/>
</dbReference>
<dbReference type="Pfam" id="PF00877">
    <property type="entry name" value="NLPC_P60"/>
    <property type="match status" value="1"/>
</dbReference>
<evidence type="ECO:0000256" key="2">
    <source>
        <dbReference type="ARBA" id="ARBA00022670"/>
    </source>
</evidence>
<accession>G4QAM1</accession>
<gene>
    <name evidence="6" type="ordered locus">TASI_0556</name>
</gene>
<evidence type="ECO:0000259" key="5">
    <source>
        <dbReference type="PROSITE" id="PS51935"/>
    </source>
</evidence>
<dbReference type="AlphaFoldDB" id="G4QAM1"/>
<keyword evidence="3" id="KW-0378">Hydrolase</keyword>
<evidence type="ECO:0000313" key="7">
    <source>
        <dbReference type="Proteomes" id="UP000009284"/>
    </source>
</evidence>
<feature type="domain" description="NlpC/P60" evidence="5">
    <location>
        <begin position="141"/>
        <end position="263"/>
    </location>
</feature>
<dbReference type="SUPFAM" id="SSF54001">
    <property type="entry name" value="Cysteine proteinases"/>
    <property type="match status" value="1"/>
</dbReference>
<dbReference type="MEROPS" id="C40.006"/>
<dbReference type="Proteomes" id="UP000009284">
    <property type="component" value="Chromosome"/>
</dbReference>